<keyword evidence="3" id="KW-0010">Activator</keyword>
<evidence type="ECO:0000313" key="6">
    <source>
        <dbReference type="EMBL" id="AVF34395.1"/>
    </source>
</evidence>
<dbReference type="InterPro" id="IPR011006">
    <property type="entry name" value="CheY-like_superfamily"/>
</dbReference>
<dbReference type="PANTHER" id="PTHR44688">
    <property type="entry name" value="DNA-BINDING TRANSCRIPTIONAL ACTIVATOR DEVR_DOSR"/>
    <property type="match status" value="1"/>
</dbReference>
<name>A0A2L1UN83_9GAMM</name>
<dbReference type="OrthoDB" id="6623825at2"/>
<dbReference type="EMBL" id="CP019062">
    <property type="protein sequence ID" value="AVF34395.1"/>
    <property type="molecule type" value="Genomic_DNA"/>
</dbReference>
<evidence type="ECO:0000256" key="1">
    <source>
        <dbReference type="ARBA" id="ARBA00023015"/>
    </source>
</evidence>
<keyword evidence="2" id="KW-0238">DNA-binding</keyword>
<reference evidence="7" key="1">
    <citation type="submission" date="2017-01" db="EMBL/GenBank/DDBJ databases">
        <title>Genome sequence of Rouxiella sp. ERMR1:05.</title>
        <authorList>
            <person name="Kumar R."/>
            <person name="Singh D."/>
            <person name="Kumar S."/>
        </authorList>
    </citation>
    <scope>NUCLEOTIDE SEQUENCE [LARGE SCALE GENOMIC DNA]</scope>
    <source>
        <strain evidence="7">ERMR1:05</strain>
    </source>
</reference>
<evidence type="ECO:0000256" key="2">
    <source>
        <dbReference type="ARBA" id="ARBA00023125"/>
    </source>
</evidence>
<evidence type="ECO:0000256" key="4">
    <source>
        <dbReference type="ARBA" id="ARBA00023163"/>
    </source>
</evidence>
<dbReference type="InterPro" id="IPR036388">
    <property type="entry name" value="WH-like_DNA-bd_sf"/>
</dbReference>
<dbReference type="Pfam" id="PF00196">
    <property type="entry name" value="GerE"/>
    <property type="match status" value="1"/>
</dbReference>
<dbReference type="CDD" id="cd06170">
    <property type="entry name" value="LuxR_C_like"/>
    <property type="match status" value="1"/>
</dbReference>
<dbReference type="PROSITE" id="PS50043">
    <property type="entry name" value="HTH_LUXR_2"/>
    <property type="match status" value="1"/>
</dbReference>
<dbReference type="SUPFAM" id="SSF46894">
    <property type="entry name" value="C-terminal effector domain of the bipartite response regulators"/>
    <property type="match status" value="1"/>
</dbReference>
<sequence length="204" mass="23169">MKQTVIIHSGYYERLTISAVLNQLDLKTHAFSSLAEFYGSGIGTGIDSIIIEVQDSSDNFNAVMKFIRRMNFLYIPPRVIVVTKIEQNDKLAQLADESIDMLISEQEEVSVLRKMLITGASDLNYQRALSPYFQRKKAASAQSSQKFLTATEWEVLMEIKTMKTNANVAQKLGRSCKTISTHKRNAMKKLGLKNSIELYKYLMQ</sequence>
<organism evidence="6 7">
    <name type="scientific">Rahnella sikkimica</name>
    <dbReference type="NCBI Taxonomy" id="1805933"/>
    <lineage>
        <taxon>Bacteria</taxon>
        <taxon>Pseudomonadati</taxon>
        <taxon>Pseudomonadota</taxon>
        <taxon>Gammaproteobacteria</taxon>
        <taxon>Enterobacterales</taxon>
        <taxon>Yersiniaceae</taxon>
        <taxon>Rahnella</taxon>
    </lineage>
</organism>
<feature type="domain" description="HTH luxR-type" evidence="5">
    <location>
        <begin position="141"/>
        <end position="204"/>
    </location>
</feature>
<dbReference type="Proteomes" id="UP000239197">
    <property type="component" value="Chromosome"/>
</dbReference>
<keyword evidence="1" id="KW-0805">Transcription regulation</keyword>
<dbReference type="SUPFAM" id="SSF52172">
    <property type="entry name" value="CheY-like"/>
    <property type="match status" value="1"/>
</dbReference>
<dbReference type="AlphaFoldDB" id="A0A2L1UN83"/>
<evidence type="ECO:0000259" key="5">
    <source>
        <dbReference type="PROSITE" id="PS50043"/>
    </source>
</evidence>
<dbReference type="PANTHER" id="PTHR44688:SF16">
    <property type="entry name" value="DNA-BINDING TRANSCRIPTIONAL ACTIVATOR DEVR_DOSR"/>
    <property type="match status" value="1"/>
</dbReference>
<dbReference type="SMART" id="SM00421">
    <property type="entry name" value="HTH_LUXR"/>
    <property type="match status" value="1"/>
</dbReference>
<protein>
    <recommendedName>
        <fullName evidence="5">HTH luxR-type domain-containing protein</fullName>
    </recommendedName>
</protein>
<dbReference type="GO" id="GO:0006355">
    <property type="term" value="P:regulation of DNA-templated transcription"/>
    <property type="evidence" value="ECO:0007669"/>
    <property type="project" value="InterPro"/>
</dbReference>
<dbReference type="KEGG" id="rox:BV494_05390"/>
<dbReference type="InterPro" id="IPR000792">
    <property type="entry name" value="Tscrpt_reg_LuxR_C"/>
</dbReference>
<proteinExistence type="predicted"/>
<evidence type="ECO:0000256" key="3">
    <source>
        <dbReference type="ARBA" id="ARBA00023159"/>
    </source>
</evidence>
<evidence type="ECO:0000313" key="7">
    <source>
        <dbReference type="Proteomes" id="UP000239197"/>
    </source>
</evidence>
<gene>
    <name evidence="6" type="ORF">BV494_05390</name>
</gene>
<dbReference type="InterPro" id="IPR016032">
    <property type="entry name" value="Sig_transdc_resp-reg_C-effctor"/>
</dbReference>
<dbReference type="Gene3D" id="1.10.10.10">
    <property type="entry name" value="Winged helix-like DNA-binding domain superfamily/Winged helix DNA-binding domain"/>
    <property type="match status" value="1"/>
</dbReference>
<dbReference type="RefSeq" id="WP_104921924.1">
    <property type="nucleotide sequence ID" value="NZ_CP019062.1"/>
</dbReference>
<dbReference type="GO" id="GO:0003677">
    <property type="term" value="F:DNA binding"/>
    <property type="evidence" value="ECO:0007669"/>
    <property type="project" value="UniProtKB-KW"/>
</dbReference>
<keyword evidence="7" id="KW-1185">Reference proteome</keyword>
<accession>A0A2L1UN83</accession>
<keyword evidence="4" id="KW-0804">Transcription</keyword>